<accession>A0A0F7VEZ3</accession>
<organism evidence="1 2">
    <name type="scientific">Penicillium brasilianum</name>
    <dbReference type="NCBI Taxonomy" id="104259"/>
    <lineage>
        <taxon>Eukaryota</taxon>
        <taxon>Fungi</taxon>
        <taxon>Dikarya</taxon>
        <taxon>Ascomycota</taxon>
        <taxon>Pezizomycotina</taxon>
        <taxon>Eurotiomycetes</taxon>
        <taxon>Eurotiomycetidae</taxon>
        <taxon>Eurotiales</taxon>
        <taxon>Aspergillaceae</taxon>
        <taxon>Penicillium</taxon>
    </lineage>
</organism>
<dbReference type="AlphaFoldDB" id="A0A0F7VEZ3"/>
<dbReference type="Proteomes" id="UP000042958">
    <property type="component" value="Unassembled WGS sequence"/>
</dbReference>
<evidence type="ECO:0000313" key="1">
    <source>
        <dbReference type="EMBL" id="CEO60544.1"/>
    </source>
</evidence>
<sequence length="137" mass="15669">MKHRFAQCFLGKAATWHEQSLSDADRMAYTSAPIMEAWYDALRERFSMPVTEARGVYNKLACTLYDVYDRKDPDEFLQKIVVYSQEACEATTEQAQAQAAYNKPCALSTAHVSASDKPDDYHGIRQQVNARKSQWFS</sequence>
<gene>
    <name evidence="1" type="ORF">PMG11_05167</name>
</gene>
<dbReference type="EMBL" id="CDHK01000004">
    <property type="protein sequence ID" value="CEO60544.1"/>
    <property type="molecule type" value="Genomic_DNA"/>
</dbReference>
<dbReference type="OrthoDB" id="4510631at2759"/>
<proteinExistence type="predicted"/>
<keyword evidence="2" id="KW-1185">Reference proteome</keyword>
<reference evidence="2" key="1">
    <citation type="journal article" date="2015" name="Genome Announc.">
        <title>Draft genome sequence of the fungus Penicillium brasilianum MG11.</title>
        <authorList>
            <person name="Horn F."/>
            <person name="Linde J."/>
            <person name="Mattern D.J."/>
            <person name="Walther G."/>
            <person name="Guthke R."/>
            <person name="Brakhage A.A."/>
            <person name="Valiante V."/>
        </authorList>
    </citation>
    <scope>NUCLEOTIDE SEQUENCE [LARGE SCALE GENOMIC DNA]</scope>
    <source>
        <strain evidence="2">MG11</strain>
    </source>
</reference>
<name>A0A0F7VEZ3_PENBI</name>
<protein>
    <submittedName>
        <fullName evidence="1">Uncharacterized protein</fullName>
    </submittedName>
</protein>
<evidence type="ECO:0000313" key="2">
    <source>
        <dbReference type="Proteomes" id="UP000042958"/>
    </source>
</evidence>